<name>A0A8C5K0U2_JACJA</name>
<evidence type="ECO:0000313" key="6">
    <source>
        <dbReference type="Ensembl" id="ENSJJAP00000002059.1"/>
    </source>
</evidence>
<reference evidence="6" key="1">
    <citation type="submission" date="2025-08" db="UniProtKB">
        <authorList>
            <consortium name="Ensembl"/>
        </authorList>
    </citation>
    <scope>IDENTIFICATION</scope>
</reference>
<evidence type="ECO:0000256" key="1">
    <source>
        <dbReference type="ARBA" id="ARBA00004613"/>
    </source>
</evidence>
<dbReference type="Ensembl" id="ENSJJAT00000003806.1">
    <property type="protein sequence ID" value="ENSJJAP00000002059.1"/>
    <property type="gene ID" value="ENSJJAG00000003264.1"/>
</dbReference>
<dbReference type="GeneTree" id="ENSGT00940000170859"/>
<dbReference type="PANTHER" id="PTHR11430">
    <property type="entry name" value="LIPOCALIN"/>
    <property type="match status" value="1"/>
</dbReference>
<dbReference type="GO" id="GO:0005576">
    <property type="term" value="C:extracellular region"/>
    <property type="evidence" value="ECO:0007669"/>
    <property type="project" value="UniProtKB-SubCell"/>
</dbReference>
<feature type="chain" id="PRO_5034129621" description="Lipocalin/cytosolic fatty-acid binding domain-containing protein" evidence="4">
    <location>
        <begin position="22"/>
        <end position="187"/>
    </location>
</feature>
<keyword evidence="7" id="KW-1185">Reference proteome</keyword>
<dbReference type="GO" id="GO:0036094">
    <property type="term" value="F:small molecule binding"/>
    <property type="evidence" value="ECO:0007669"/>
    <property type="project" value="InterPro"/>
</dbReference>
<keyword evidence="3" id="KW-0964">Secreted</keyword>
<evidence type="ECO:0000259" key="5">
    <source>
        <dbReference type="Pfam" id="PF00061"/>
    </source>
</evidence>
<organism evidence="6 7">
    <name type="scientific">Jaculus jaculus</name>
    <name type="common">Lesser Egyptian jerboa</name>
    <dbReference type="NCBI Taxonomy" id="51337"/>
    <lineage>
        <taxon>Eukaryota</taxon>
        <taxon>Metazoa</taxon>
        <taxon>Chordata</taxon>
        <taxon>Craniata</taxon>
        <taxon>Vertebrata</taxon>
        <taxon>Euteleostomi</taxon>
        <taxon>Mammalia</taxon>
        <taxon>Eutheria</taxon>
        <taxon>Euarchontoglires</taxon>
        <taxon>Glires</taxon>
        <taxon>Rodentia</taxon>
        <taxon>Myomorpha</taxon>
        <taxon>Dipodoidea</taxon>
        <taxon>Dipodidae</taxon>
        <taxon>Dipodinae</taxon>
        <taxon>Jaculus</taxon>
    </lineage>
</organism>
<gene>
    <name evidence="6" type="primary">LOC101609259</name>
</gene>
<keyword evidence="4" id="KW-0732">Signal</keyword>
<evidence type="ECO:0000256" key="2">
    <source>
        <dbReference type="ARBA" id="ARBA00006889"/>
    </source>
</evidence>
<comment type="similarity">
    <text evidence="2">Belongs to the calycin superfamily. Lipocalin family.</text>
</comment>
<proteinExistence type="inferred from homology"/>
<dbReference type="InterPro" id="IPR002345">
    <property type="entry name" value="Lipocalin"/>
</dbReference>
<dbReference type="AlphaFoldDB" id="A0A8C5K0U2"/>
<dbReference type="SUPFAM" id="SSF50814">
    <property type="entry name" value="Lipocalins"/>
    <property type="match status" value="1"/>
</dbReference>
<feature type="domain" description="Lipocalin/cytosolic fatty-acid binding" evidence="5">
    <location>
        <begin position="36"/>
        <end position="172"/>
    </location>
</feature>
<feature type="signal peptide" evidence="4">
    <location>
        <begin position="1"/>
        <end position="21"/>
    </location>
</feature>
<evidence type="ECO:0000256" key="3">
    <source>
        <dbReference type="ARBA" id="ARBA00022525"/>
    </source>
</evidence>
<reference evidence="6" key="2">
    <citation type="submission" date="2025-09" db="UniProtKB">
        <authorList>
            <consortium name="Ensembl"/>
        </authorList>
    </citation>
    <scope>IDENTIFICATION</scope>
</reference>
<protein>
    <recommendedName>
        <fullName evidence="5">Lipocalin/cytosolic fatty-acid binding domain-containing protein</fullName>
    </recommendedName>
</protein>
<dbReference type="Pfam" id="PF00061">
    <property type="entry name" value="Lipocalin"/>
    <property type="match status" value="1"/>
</dbReference>
<dbReference type="Proteomes" id="UP000694385">
    <property type="component" value="Unassembled WGS sequence"/>
</dbReference>
<accession>A0A8C5K0U2</accession>
<comment type="subcellular location">
    <subcellularLocation>
        <location evidence="1">Secreted</location>
    </subcellularLocation>
</comment>
<dbReference type="PANTHER" id="PTHR11430:SF71">
    <property type="entry name" value="EPIDIDYMAL-SPECIFIC LIPOCALIN-5"/>
    <property type="match status" value="1"/>
</dbReference>
<sequence length="187" mass="21109">TCLVGNGLFTLLGLCVGLVASNQDFMLKGFNFTKFSGVWYEIAFTSMMDVYDSPHKVEKMGGMVVKIEGDLLALTITYYNGSHCVLEKVTASQGEFPEKFKVITAAGNKDVVIVDTDYKTYTIMDITFLVSGVVQKAMKLYTRKLYRNEEVLKKFHKVALEHGYSMSDIQQPKDDCEWALPWVREGQ</sequence>
<dbReference type="InterPro" id="IPR000566">
    <property type="entry name" value="Lipocln_cytosolic_FA-bd_dom"/>
</dbReference>
<dbReference type="InterPro" id="IPR012674">
    <property type="entry name" value="Calycin"/>
</dbReference>
<dbReference type="Gene3D" id="2.40.128.20">
    <property type="match status" value="1"/>
</dbReference>
<dbReference type="OMA" id="HALYEED"/>
<evidence type="ECO:0000313" key="7">
    <source>
        <dbReference type="Proteomes" id="UP000694385"/>
    </source>
</evidence>
<dbReference type="PRINTS" id="PR00179">
    <property type="entry name" value="LIPOCALIN"/>
</dbReference>
<evidence type="ECO:0000256" key="4">
    <source>
        <dbReference type="SAM" id="SignalP"/>
    </source>
</evidence>